<dbReference type="InterPro" id="IPR011001">
    <property type="entry name" value="Saposin-like"/>
</dbReference>
<feature type="chain" id="PRO_5042522862" description="Sphingomyelin phosphodiesterase" evidence="15">
    <location>
        <begin position="22"/>
        <end position="630"/>
    </location>
</feature>
<dbReference type="GO" id="GO:0016798">
    <property type="term" value="F:hydrolase activity, acting on glycosyl bonds"/>
    <property type="evidence" value="ECO:0007669"/>
    <property type="project" value="UniProtKB-KW"/>
</dbReference>
<dbReference type="AlphaFoldDB" id="A0AAJ7NB74"/>
<evidence type="ECO:0000256" key="1">
    <source>
        <dbReference type="ARBA" id="ARBA00004613"/>
    </source>
</evidence>
<keyword evidence="8 14" id="KW-1015">Disulfide bond</keyword>
<dbReference type="EC" id="3.1.4.12" evidence="12"/>
<evidence type="ECO:0000259" key="16">
    <source>
        <dbReference type="PROSITE" id="PS50015"/>
    </source>
</evidence>
<dbReference type="PIRSF" id="PIRSF000948">
    <property type="entry name" value="Sphingomy_PDE"/>
    <property type="match status" value="1"/>
</dbReference>
<gene>
    <name evidence="18" type="primary">LOC108628479</name>
</gene>
<evidence type="ECO:0000256" key="15">
    <source>
        <dbReference type="SAM" id="SignalP"/>
    </source>
</evidence>
<dbReference type="GO" id="GO:0061750">
    <property type="term" value="F:acid sphingomyelin phosphodiesterase activity"/>
    <property type="evidence" value="ECO:0007669"/>
    <property type="project" value="TreeGrafter"/>
</dbReference>
<name>A0AAJ7NB74_9HYME</name>
<proteinExistence type="inferred from homology"/>
<dbReference type="Proteomes" id="UP000694925">
    <property type="component" value="Unplaced"/>
</dbReference>
<evidence type="ECO:0000256" key="12">
    <source>
        <dbReference type="PIRNR" id="PIRNR000948"/>
    </source>
</evidence>
<feature type="signal peptide" evidence="15">
    <location>
        <begin position="1"/>
        <end position="21"/>
    </location>
</feature>
<keyword evidence="6 12" id="KW-0378">Hydrolase</keyword>
<feature type="disulfide bond" evidence="14">
    <location>
        <begin position="577"/>
        <end position="581"/>
    </location>
</feature>
<dbReference type="GO" id="GO:0046513">
    <property type="term" value="P:ceramide biosynthetic process"/>
    <property type="evidence" value="ECO:0007669"/>
    <property type="project" value="TreeGrafter"/>
</dbReference>
<evidence type="ECO:0000256" key="5">
    <source>
        <dbReference type="ARBA" id="ARBA00022729"/>
    </source>
</evidence>
<sequence>MNSKMWYNTLIFSALFLSVNCLTTNSTTDVDVSSFAEEIMLWANSSQTSELFMDIIQNLKFPTELQNSDFKTLAAGLYIPICTICTGTLKAFIDLRRKGESEENIRNNVIKLCVLLNIQKEEVCRGVVDLNLPIILYIVDSRPNLEASTMCGVVLESKSCPLNDTEFEWSIDITNNTHTTIIENNTQEQIKVLQLSDIHYDPLYEPDGNTKCGEPVCCRKGQNKTDVTSAAGFWGDYDSCDTPWHAIVDVINHAKVTHQDIDFVYFTGDIIDHGVWETSKEGNIQSLRKIYNEIHDVFNDTAVYPIFGNHEPNPLNQFAPQNITQENLTTNWVYELLADLWIAYKWLPESTRPTILKGGYYTVTPRKGFRVIALNSNVCYSYNWWLWYTPRDPDDQLQWLVNVLSDAEKNNEFVHILSHIPANSNSCLSTWRREYLRIINRFTHIIKAEFNGHTHNDEIAIFYNSDSKVINVAWNGGSVTTYTKLNPNYKVYTVNSSNYAVTDYENWMYDLGSANKHNDTTPAWYVSYSFKKEYNLPDLSANSLNNWLYETLRNDTLLDKYYRNFYKLAQPSLVASCDVNCKRELLHRAIVGIEPSNIMKNVAHIGELWLGWALASVIGQAINTSWTRSL</sequence>
<evidence type="ECO:0000256" key="9">
    <source>
        <dbReference type="ARBA" id="ARBA00023180"/>
    </source>
</evidence>
<dbReference type="GO" id="GO:0005615">
    <property type="term" value="C:extracellular space"/>
    <property type="evidence" value="ECO:0007669"/>
    <property type="project" value="TreeGrafter"/>
</dbReference>
<feature type="binding site" evidence="13">
    <location>
        <position position="453"/>
    </location>
    <ligand>
        <name>Zn(2+)</name>
        <dbReference type="ChEBI" id="CHEBI:29105"/>
        <label>2</label>
    </ligand>
</feature>
<comment type="function">
    <text evidence="12">Converts sphingomyelin to ceramide.</text>
</comment>
<dbReference type="InterPro" id="IPR041805">
    <property type="entry name" value="ASMase/PPN1_MPP"/>
</dbReference>
<keyword evidence="10 12" id="KW-0326">Glycosidase</keyword>
<feature type="binding site" evidence="13">
    <location>
        <position position="455"/>
    </location>
    <ligand>
        <name>Zn(2+)</name>
        <dbReference type="ChEBI" id="CHEBI:29105"/>
        <label>1</label>
    </ligand>
</feature>
<feature type="disulfide bond" evidence="14">
    <location>
        <begin position="113"/>
        <end position="124"/>
    </location>
</feature>
<evidence type="ECO:0000256" key="8">
    <source>
        <dbReference type="ARBA" id="ARBA00023157"/>
    </source>
</evidence>
<evidence type="ECO:0000256" key="14">
    <source>
        <dbReference type="PIRSR" id="PIRSR000948-2"/>
    </source>
</evidence>
<feature type="binding site" evidence="13">
    <location>
        <position position="269"/>
    </location>
    <ligand>
        <name>Zn(2+)</name>
        <dbReference type="ChEBI" id="CHEBI:29105"/>
        <label>2</label>
    </ligand>
</feature>
<accession>A0AAJ7NB74</accession>
<comment type="catalytic activity">
    <reaction evidence="11">
        <text>a sphingomyelin + H2O = phosphocholine + an N-acylsphing-4-enine + H(+)</text>
        <dbReference type="Rhea" id="RHEA:19253"/>
        <dbReference type="ChEBI" id="CHEBI:15377"/>
        <dbReference type="ChEBI" id="CHEBI:15378"/>
        <dbReference type="ChEBI" id="CHEBI:17636"/>
        <dbReference type="ChEBI" id="CHEBI:52639"/>
        <dbReference type="ChEBI" id="CHEBI:295975"/>
        <dbReference type="EC" id="3.1.4.12"/>
    </reaction>
    <physiologicalReaction direction="left-to-right" evidence="11">
        <dbReference type="Rhea" id="RHEA:19254"/>
    </physiologicalReaction>
</comment>
<dbReference type="SUPFAM" id="SSF47862">
    <property type="entry name" value="Saposin"/>
    <property type="match status" value="1"/>
</dbReference>
<dbReference type="PANTHER" id="PTHR10340:SF29">
    <property type="entry name" value="SPHINGOMYELIN PHOSPHODIESTERASE"/>
    <property type="match status" value="1"/>
</dbReference>
<organism evidence="17 18">
    <name type="scientific">Ceratina calcarata</name>
    <dbReference type="NCBI Taxonomy" id="156304"/>
    <lineage>
        <taxon>Eukaryota</taxon>
        <taxon>Metazoa</taxon>
        <taxon>Ecdysozoa</taxon>
        <taxon>Arthropoda</taxon>
        <taxon>Hexapoda</taxon>
        <taxon>Insecta</taxon>
        <taxon>Pterygota</taxon>
        <taxon>Neoptera</taxon>
        <taxon>Endopterygota</taxon>
        <taxon>Hymenoptera</taxon>
        <taxon>Apocrita</taxon>
        <taxon>Aculeata</taxon>
        <taxon>Apoidea</taxon>
        <taxon>Anthophila</taxon>
        <taxon>Apidae</taxon>
        <taxon>Ceratina</taxon>
        <taxon>Zadontomerus</taxon>
    </lineage>
</organism>
<evidence type="ECO:0000256" key="13">
    <source>
        <dbReference type="PIRSR" id="PIRSR000948-1"/>
    </source>
</evidence>
<dbReference type="GO" id="GO:0005764">
    <property type="term" value="C:lysosome"/>
    <property type="evidence" value="ECO:0007669"/>
    <property type="project" value="TreeGrafter"/>
</dbReference>
<dbReference type="GeneID" id="108628479"/>
<dbReference type="InterPro" id="IPR004843">
    <property type="entry name" value="Calcineurin-like_PHP"/>
</dbReference>
<protein>
    <recommendedName>
        <fullName evidence="12">Sphingomyelin phosphodiesterase</fullName>
        <ecNumber evidence="12">3.1.4.12</ecNumber>
    </recommendedName>
</protein>
<keyword evidence="7 13" id="KW-0862">Zinc</keyword>
<dbReference type="Pfam" id="PF19272">
    <property type="entry name" value="ASMase_C"/>
    <property type="match status" value="1"/>
</dbReference>
<keyword evidence="9" id="KW-0325">Glycoprotein</keyword>
<dbReference type="PANTHER" id="PTHR10340">
    <property type="entry name" value="SPHINGOMYELIN PHOSPHODIESTERASE"/>
    <property type="match status" value="1"/>
</dbReference>
<evidence type="ECO:0000256" key="3">
    <source>
        <dbReference type="ARBA" id="ARBA00022525"/>
    </source>
</evidence>
<feature type="binding site" evidence="13">
    <location>
        <position position="269"/>
    </location>
    <ligand>
        <name>Zn(2+)</name>
        <dbReference type="ChEBI" id="CHEBI:29105"/>
        <label>1</label>
    </ligand>
</feature>
<evidence type="ECO:0000313" key="17">
    <source>
        <dbReference type="Proteomes" id="UP000694925"/>
    </source>
</evidence>
<keyword evidence="4 13" id="KW-0479">Metal-binding</keyword>
<feature type="domain" description="Saposin B-type" evidence="16">
    <location>
        <begin position="78"/>
        <end position="164"/>
    </location>
</feature>
<feature type="binding site" evidence="13">
    <location>
        <position position="309"/>
    </location>
    <ligand>
        <name>Zn(2+)</name>
        <dbReference type="ChEBI" id="CHEBI:29105"/>
        <label>2</label>
    </ligand>
</feature>
<evidence type="ECO:0000256" key="7">
    <source>
        <dbReference type="ARBA" id="ARBA00022833"/>
    </source>
</evidence>
<dbReference type="Pfam" id="PF00149">
    <property type="entry name" value="Metallophos"/>
    <property type="match status" value="1"/>
</dbReference>
<dbReference type="InterPro" id="IPR008139">
    <property type="entry name" value="SaposinB_dom"/>
</dbReference>
<reference evidence="18" key="1">
    <citation type="submission" date="2025-08" db="UniProtKB">
        <authorList>
            <consortium name="RefSeq"/>
        </authorList>
    </citation>
    <scope>IDENTIFICATION</scope>
    <source>
        <tissue evidence="18">Whole body</tissue>
    </source>
</reference>
<dbReference type="PROSITE" id="PS50015">
    <property type="entry name" value="SAP_B"/>
    <property type="match status" value="1"/>
</dbReference>
<dbReference type="InterPro" id="IPR011160">
    <property type="entry name" value="Sphingomy_PDE"/>
</dbReference>
<dbReference type="GO" id="GO:0046872">
    <property type="term" value="F:metal ion binding"/>
    <property type="evidence" value="ECO:0007669"/>
    <property type="project" value="UniProtKB-KW"/>
</dbReference>
<comment type="cofactor">
    <cofactor evidence="13">
        <name>Zn(2+)</name>
        <dbReference type="ChEBI" id="CHEBI:29105"/>
    </cofactor>
    <text evidence="13">Binds 2 Zn(2+) ions per subunit.</text>
</comment>
<dbReference type="CDD" id="cd00842">
    <property type="entry name" value="MPP_ASMase"/>
    <property type="match status" value="1"/>
</dbReference>
<feature type="binding site" evidence="13">
    <location>
        <position position="197"/>
    </location>
    <ligand>
        <name>Zn(2+)</name>
        <dbReference type="ChEBI" id="CHEBI:29105"/>
        <label>1</label>
    </ligand>
</feature>
<dbReference type="InterPro" id="IPR029052">
    <property type="entry name" value="Metallo-depent_PP-like"/>
</dbReference>
<dbReference type="InterPro" id="IPR045473">
    <property type="entry name" value="ASM_C"/>
</dbReference>
<comment type="similarity">
    <text evidence="2 12">Belongs to the acid sphingomyelinase family.</text>
</comment>
<feature type="disulfide bond" evidence="14">
    <location>
        <begin position="218"/>
        <end position="240"/>
    </location>
</feature>
<dbReference type="SUPFAM" id="SSF56300">
    <property type="entry name" value="Metallo-dependent phosphatases"/>
    <property type="match status" value="1"/>
</dbReference>
<keyword evidence="17" id="KW-1185">Reference proteome</keyword>
<dbReference type="Gene3D" id="3.60.21.10">
    <property type="match status" value="2"/>
</dbReference>
<dbReference type="RefSeq" id="XP_017885918.1">
    <property type="nucleotide sequence ID" value="XM_018030429.2"/>
</dbReference>
<evidence type="ECO:0000313" key="18">
    <source>
        <dbReference type="RefSeq" id="XP_017885918.1"/>
    </source>
</evidence>
<dbReference type="GO" id="GO:0006685">
    <property type="term" value="P:sphingomyelin catabolic process"/>
    <property type="evidence" value="ECO:0007669"/>
    <property type="project" value="UniProtKB-UniRule"/>
</dbReference>
<dbReference type="GO" id="GO:0016020">
    <property type="term" value="C:membrane"/>
    <property type="evidence" value="ECO:0007669"/>
    <property type="project" value="GOC"/>
</dbReference>
<keyword evidence="3" id="KW-0964">Secreted</keyword>
<dbReference type="SMART" id="SM00741">
    <property type="entry name" value="SapB"/>
    <property type="match status" value="1"/>
</dbReference>
<dbReference type="KEGG" id="ccal:108628479"/>
<feature type="binding site" evidence="13">
    <location>
        <position position="419"/>
    </location>
    <ligand>
        <name>Zn(2+)</name>
        <dbReference type="ChEBI" id="CHEBI:29105"/>
        <label>2</label>
    </ligand>
</feature>
<keyword evidence="5 15" id="KW-0732">Signal</keyword>
<feature type="binding site" evidence="13">
    <location>
        <position position="199"/>
    </location>
    <ligand>
        <name>Zn(2+)</name>
        <dbReference type="ChEBI" id="CHEBI:29105"/>
        <label>1</label>
    </ligand>
</feature>
<evidence type="ECO:0000256" key="6">
    <source>
        <dbReference type="ARBA" id="ARBA00022801"/>
    </source>
</evidence>
<feature type="disulfide bond" evidence="14">
    <location>
        <begin position="82"/>
        <end position="160"/>
    </location>
</feature>
<feature type="disulfide bond" evidence="14">
    <location>
        <begin position="379"/>
        <end position="427"/>
    </location>
</feature>
<evidence type="ECO:0000256" key="4">
    <source>
        <dbReference type="ARBA" id="ARBA00022723"/>
    </source>
</evidence>
<feature type="disulfide bond" evidence="14">
    <location>
        <begin position="212"/>
        <end position="217"/>
    </location>
</feature>
<evidence type="ECO:0000256" key="2">
    <source>
        <dbReference type="ARBA" id="ARBA00008234"/>
    </source>
</evidence>
<comment type="subcellular location">
    <subcellularLocation>
        <location evidence="1">Secreted</location>
    </subcellularLocation>
</comment>
<evidence type="ECO:0000256" key="10">
    <source>
        <dbReference type="ARBA" id="ARBA00023295"/>
    </source>
</evidence>
<evidence type="ECO:0000256" key="11">
    <source>
        <dbReference type="ARBA" id="ARBA00047268"/>
    </source>
</evidence>